<evidence type="ECO:0000256" key="5">
    <source>
        <dbReference type="ARBA" id="ARBA00022679"/>
    </source>
</evidence>
<dbReference type="GO" id="GO:0046983">
    <property type="term" value="F:protein dimerization activity"/>
    <property type="evidence" value="ECO:0007669"/>
    <property type="project" value="InterPro"/>
</dbReference>
<dbReference type="InterPro" id="IPR003018">
    <property type="entry name" value="GAF"/>
</dbReference>
<evidence type="ECO:0000256" key="8">
    <source>
        <dbReference type="ARBA" id="ARBA00022842"/>
    </source>
</evidence>
<evidence type="ECO:0000313" key="15">
    <source>
        <dbReference type="Proteomes" id="UP000289805"/>
    </source>
</evidence>
<comment type="cofactor">
    <cofactor evidence="1">
        <name>Mg(2+)</name>
        <dbReference type="ChEBI" id="CHEBI:18420"/>
    </cofactor>
</comment>
<dbReference type="GO" id="GO:0020037">
    <property type="term" value="F:heme binding"/>
    <property type="evidence" value="ECO:0007669"/>
    <property type="project" value="UniProtKB-ARBA"/>
</dbReference>
<keyword evidence="5" id="KW-0808">Transferase</keyword>
<dbReference type="GO" id="GO:0000155">
    <property type="term" value="F:phosphorelay sensor kinase activity"/>
    <property type="evidence" value="ECO:0007669"/>
    <property type="project" value="InterPro"/>
</dbReference>
<evidence type="ECO:0000259" key="12">
    <source>
        <dbReference type="SMART" id="SM00065"/>
    </source>
</evidence>
<evidence type="ECO:0000256" key="11">
    <source>
        <dbReference type="SAM" id="MobiDB-lite"/>
    </source>
</evidence>
<dbReference type="EMBL" id="SDJR01000012">
    <property type="protein sequence ID" value="RXR22734.1"/>
    <property type="molecule type" value="Genomic_DNA"/>
</dbReference>
<evidence type="ECO:0000313" key="16">
    <source>
        <dbReference type="Proteomes" id="UP000290517"/>
    </source>
</evidence>
<comment type="caution">
    <text evidence="14">The sequence shown here is derived from an EMBL/GenBank/DDBJ whole genome shotgun (WGS) entry which is preliminary data.</text>
</comment>
<dbReference type="Gene3D" id="3.30.565.10">
    <property type="entry name" value="Histidine kinase-like ATPase, C-terminal domain"/>
    <property type="match status" value="1"/>
</dbReference>
<feature type="domain" description="GAF" evidence="12">
    <location>
        <begin position="56"/>
        <end position="202"/>
    </location>
</feature>
<dbReference type="SUPFAM" id="SSF55874">
    <property type="entry name" value="ATPase domain of HSP90 chaperone/DNA topoisomerase II/histidine kinase"/>
    <property type="match status" value="1"/>
</dbReference>
<evidence type="ECO:0000313" key="13">
    <source>
        <dbReference type="EMBL" id="RXR22734.1"/>
    </source>
</evidence>
<dbReference type="AlphaFoldDB" id="A0A4Q1KRC2"/>
<keyword evidence="8" id="KW-0460">Magnesium</keyword>
<dbReference type="FunFam" id="3.30.450.40:FF:000052">
    <property type="entry name" value="Oxygen sensor histidine kinase response regulator DevS/DosS"/>
    <property type="match status" value="1"/>
</dbReference>
<accession>A0A4Q1KRC2</accession>
<dbReference type="Pfam" id="PF13581">
    <property type="entry name" value="HATPase_c_2"/>
    <property type="match status" value="1"/>
</dbReference>
<evidence type="ECO:0000313" key="14">
    <source>
        <dbReference type="EMBL" id="RXR32070.1"/>
    </source>
</evidence>
<dbReference type="STRING" id="1713.GCA_000718325_02880"/>
<comment type="cofactor">
    <cofactor evidence="2">
        <name>heme</name>
        <dbReference type="ChEBI" id="CHEBI:30413"/>
    </cofactor>
</comment>
<organism evidence="14 15">
    <name type="scientific">Oerskovia turbata</name>
    <dbReference type="NCBI Taxonomy" id="1713"/>
    <lineage>
        <taxon>Bacteria</taxon>
        <taxon>Bacillati</taxon>
        <taxon>Actinomycetota</taxon>
        <taxon>Actinomycetes</taxon>
        <taxon>Micrococcales</taxon>
        <taxon>Cellulomonadaceae</taxon>
        <taxon>Oerskovia</taxon>
    </lineage>
</organism>
<dbReference type="InterPro" id="IPR011712">
    <property type="entry name" value="Sig_transdc_His_kin_sub3_dim/P"/>
</dbReference>
<evidence type="ECO:0000256" key="9">
    <source>
        <dbReference type="ARBA" id="ARBA00023004"/>
    </source>
</evidence>
<dbReference type="InterPro" id="IPR029016">
    <property type="entry name" value="GAF-like_dom_sf"/>
</dbReference>
<dbReference type="InterPro" id="IPR036890">
    <property type="entry name" value="HATPase_C_sf"/>
</dbReference>
<keyword evidence="6" id="KW-0479">Metal-binding</keyword>
<evidence type="ECO:0000256" key="4">
    <source>
        <dbReference type="ARBA" id="ARBA00022553"/>
    </source>
</evidence>
<dbReference type="EMBL" id="SDJQ01000020">
    <property type="protein sequence ID" value="RXR32070.1"/>
    <property type="molecule type" value="Genomic_DNA"/>
</dbReference>
<dbReference type="Proteomes" id="UP000290517">
    <property type="component" value="Unassembled WGS sequence"/>
</dbReference>
<dbReference type="OrthoDB" id="5241249at2"/>
<dbReference type="GO" id="GO:0070026">
    <property type="term" value="F:nitric oxide binding"/>
    <property type="evidence" value="ECO:0007669"/>
    <property type="project" value="UniProtKB-ARBA"/>
</dbReference>
<dbReference type="SMART" id="SM00065">
    <property type="entry name" value="GAF"/>
    <property type="match status" value="1"/>
</dbReference>
<dbReference type="GO" id="GO:0016020">
    <property type="term" value="C:membrane"/>
    <property type="evidence" value="ECO:0007669"/>
    <property type="project" value="InterPro"/>
</dbReference>
<evidence type="ECO:0000256" key="2">
    <source>
        <dbReference type="ARBA" id="ARBA00001971"/>
    </source>
</evidence>
<feature type="region of interest" description="Disordered" evidence="11">
    <location>
        <begin position="399"/>
        <end position="418"/>
    </location>
</feature>
<dbReference type="GO" id="GO:0070025">
    <property type="term" value="F:carbon monoxide binding"/>
    <property type="evidence" value="ECO:0007669"/>
    <property type="project" value="UniProtKB-ARBA"/>
</dbReference>
<evidence type="ECO:0000256" key="1">
    <source>
        <dbReference type="ARBA" id="ARBA00001946"/>
    </source>
</evidence>
<protein>
    <submittedName>
        <fullName evidence="14">GAF domain-containing protein</fullName>
    </submittedName>
</protein>
<gene>
    <name evidence="13" type="ORF">EQW73_16110</name>
    <name evidence="14" type="ORF">EQW78_15210</name>
</gene>
<evidence type="ECO:0000256" key="7">
    <source>
        <dbReference type="ARBA" id="ARBA00022777"/>
    </source>
</evidence>
<keyword evidence="16" id="KW-1185">Reference proteome</keyword>
<dbReference type="Proteomes" id="UP000289805">
    <property type="component" value="Unassembled WGS sequence"/>
</dbReference>
<keyword evidence="7" id="KW-0418">Kinase</keyword>
<proteinExistence type="predicted"/>
<dbReference type="GO" id="GO:0000287">
    <property type="term" value="F:magnesium ion binding"/>
    <property type="evidence" value="ECO:0007669"/>
    <property type="project" value="UniProtKB-ARBA"/>
</dbReference>
<dbReference type="Pfam" id="PF07730">
    <property type="entry name" value="HisKA_3"/>
    <property type="match status" value="1"/>
</dbReference>
<reference evidence="15 16" key="1">
    <citation type="submission" date="2019-01" db="EMBL/GenBank/DDBJ databases">
        <title>Oerskovia turbata Genome sequencing and assembly.</title>
        <authorList>
            <person name="Dou T."/>
        </authorList>
    </citation>
    <scope>NUCLEOTIDE SEQUENCE [LARGE SCALE GENOMIC DNA]</scope>
    <source>
        <strain evidence="14 15">JCM12123</strain>
        <strain evidence="13 16">JCM3160</strain>
    </source>
</reference>
<dbReference type="GO" id="GO:0019825">
    <property type="term" value="F:oxygen binding"/>
    <property type="evidence" value="ECO:0007669"/>
    <property type="project" value="UniProtKB-ARBA"/>
</dbReference>
<name>A0A4Q1KRC2_9CELL</name>
<dbReference type="PANTHER" id="PTHR24421">
    <property type="entry name" value="NITRATE/NITRITE SENSOR PROTEIN NARX-RELATED"/>
    <property type="match status" value="1"/>
</dbReference>
<dbReference type="GO" id="GO:0019826">
    <property type="term" value="F:oxygen sensor activity"/>
    <property type="evidence" value="ECO:0007669"/>
    <property type="project" value="UniProtKB-ARBA"/>
</dbReference>
<evidence type="ECO:0000256" key="6">
    <source>
        <dbReference type="ARBA" id="ARBA00022723"/>
    </source>
</evidence>
<dbReference type="PANTHER" id="PTHR24421:SF56">
    <property type="entry name" value="OXYGEN SENSOR HISTIDINE KINASE RESPONSE REGULATOR DOST"/>
    <property type="match status" value="1"/>
</dbReference>
<keyword evidence="4" id="KW-0597">Phosphoprotein</keyword>
<dbReference type="Gene3D" id="3.30.450.40">
    <property type="match status" value="1"/>
</dbReference>
<dbReference type="SUPFAM" id="SSF55781">
    <property type="entry name" value="GAF domain-like"/>
    <property type="match status" value="1"/>
</dbReference>
<dbReference type="GO" id="GO:0070483">
    <property type="term" value="P:detection of hypoxia"/>
    <property type="evidence" value="ECO:0007669"/>
    <property type="project" value="UniProtKB-ARBA"/>
</dbReference>
<dbReference type="CDD" id="cd16917">
    <property type="entry name" value="HATPase_UhpB-NarQ-NarX-like"/>
    <property type="match status" value="1"/>
</dbReference>
<keyword evidence="9" id="KW-0408">Iron</keyword>
<dbReference type="InterPro" id="IPR050482">
    <property type="entry name" value="Sensor_HK_TwoCompSys"/>
</dbReference>
<sequence length="433" mass="46068">MDYLKTYHAHQSAVPVLPRPVPVRTSDRLTWVTESLPSAVAHRVLDAVVAITSNLDLDTVLRRIVEAAMDLTGARYGALGVRDGERLGRFVPVGMNDSEVEAISHWPHGHGLLGEVIRNPHPLRVDKIEGYPAASGYPAGHPPMHTFLGVPIQVRDSVYGNLYLTDKRDGSPFTRDDEAAVRALAAAAGVAVDNARLYEDGRRVAVLEDRERIARDLHDVVIQRIFASAMTLMSTTKHIENELVRSRVEEAVNDLDDTIREIRSTIFALQATTPPEASLQERLTAAAGAVTSALGFAPSIIIESDDSSLVPAEVADQLVVVVGEALTNVARHARASRVDVRLRVTDDAITLSVVDDGIGCTGVDAGDHRGGLHNLATRAEALRGTLSVGPAEAAARELAGAAGGPGDASRADGSTGVVPTGRGTALVWRIPNA</sequence>
<dbReference type="Pfam" id="PF13185">
    <property type="entry name" value="GAF_2"/>
    <property type="match status" value="1"/>
</dbReference>
<evidence type="ECO:0000256" key="10">
    <source>
        <dbReference type="ARBA" id="ARBA00023012"/>
    </source>
</evidence>
<dbReference type="GO" id="GO:0005524">
    <property type="term" value="F:ATP binding"/>
    <property type="evidence" value="ECO:0007669"/>
    <property type="project" value="UniProtKB-ARBA"/>
</dbReference>
<evidence type="ECO:0000256" key="3">
    <source>
        <dbReference type="ARBA" id="ARBA00022490"/>
    </source>
</evidence>
<dbReference type="Gene3D" id="1.20.5.1930">
    <property type="match status" value="1"/>
</dbReference>
<keyword evidence="3" id="KW-0963">Cytoplasm</keyword>
<dbReference type="InterPro" id="IPR003594">
    <property type="entry name" value="HATPase_dom"/>
</dbReference>
<keyword evidence="10" id="KW-0902">Two-component regulatory system</keyword>